<dbReference type="RefSeq" id="WP_086993008.1">
    <property type="nucleotide sequence ID" value="NZ_FUHU01000046.1"/>
</dbReference>
<dbReference type="Pfam" id="PF13279">
    <property type="entry name" value="4HBT_2"/>
    <property type="match status" value="1"/>
</dbReference>
<keyword evidence="3" id="KW-1185">Reference proteome</keyword>
<dbReference type="GeneID" id="303174165"/>
<reference evidence="2 3" key="1">
    <citation type="submission" date="2017-02" db="EMBL/GenBank/DDBJ databases">
        <authorList>
            <person name="Peterson S.W."/>
        </authorList>
    </citation>
    <scope>NUCLEOTIDE SEQUENCE [LARGE SCALE GENOMIC DNA]</scope>
    <source>
        <strain evidence="2 3">LMG 22410</strain>
    </source>
</reference>
<gene>
    <name evidence="2" type="ORF">CZ674_13195</name>
</gene>
<protein>
    <submittedName>
        <fullName evidence="2">Mesenchymal stem cell protein DSCD75</fullName>
    </submittedName>
</protein>
<dbReference type="InterPro" id="IPR029069">
    <property type="entry name" value="HotDog_dom_sf"/>
</dbReference>
<evidence type="ECO:0000313" key="3">
    <source>
        <dbReference type="Proteomes" id="UP000195787"/>
    </source>
</evidence>
<evidence type="ECO:0000313" key="2">
    <source>
        <dbReference type="EMBL" id="SJM69279.1"/>
    </source>
</evidence>
<dbReference type="EMBL" id="FUHU01000046">
    <property type="protein sequence ID" value="SJM69279.1"/>
    <property type="molecule type" value="Genomic_DNA"/>
</dbReference>
<accession>A0A1R4GM90</accession>
<evidence type="ECO:0000256" key="1">
    <source>
        <dbReference type="SAM" id="MobiDB-lite"/>
    </source>
</evidence>
<dbReference type="InterPro" id="IPR051490">
    <property type="entry name" value="THEM6_lcsJ_thioesterase"/>
</dbReference>
<dbReference type="Gene3D" id="3.10.129.10">
    <property type="entry name" value="Hotdog Thioesterase"/>
    <property type="match status" value="1"/>
</dbReference>
<proteinExistence type="predicted"/>
<dbReference type="PANTHER" id="PTHR12475:SF4">
    <property type="entry name" value="PROTEIN THEM6"/>
    <property type="match status" value="1"/>
</dbReference>
<feature type="region of interest" description="Disordered" evidence="1">
    <location>
        <begin position="172"/>
        <end position="191"/>
    </location>
</feature>
<dbReference type="AlphaFoldDB" id="A0A1R4GM90"/>
<dbReference type="SUPFAM" id="SSF54637">
    <property type="entry name" value="Thioesterase/thiol ester dehydrase-isomerase"/>
    <property type="match status" value="1"/>
</dbReference>
<dbReference type="Proteomes" id="UP000195787">
    <property type="component" value="Unassembled WGS sequence"/>
</dbReference>
<name>A0A1R4GM90_9MICO</name>
<sequence length="191" mass="21686">MWLQWILALFFRSKGRPRLDLTAVSRIGFRVWPTDIDLMMHMNNGRYLSYMDLGRVDLTERTGLATVLQAHGISAVVGAQTITYRKSLQPFQRFTVESRLVGTDERAFYIEQRFVVRGEVYARAIVRGRLISKTKGTLKVAELKEVTGHDWAAWSASPEIVAWAEQFKLPATKADAPSEWTAPAPEAPRHP</sequence>
<dbReference type="PANTHER" id="PTHR12475">
    <property type="match status" value="1"/>
</dbReference>
<dbReference type="CDD" id="cd00586">
    <property type="entry name" value="4HBT"/>
    <property type="match status" value="1"/>
</dbReference>
<organism evidence="2 3">
    <name type="scientific">Agrococcus casei LMG 22410</name>
    <dbReference type="NCBI Taxonomy" id="1255656"/>
    <lineage>
        <taxon>Bacteria</taxon>
        <taxon>Bacillati</taxon>
        <taxon>Actinomycetota</taxon>
        <taxon>Actinomycetes</taxon>
        <taxon>Micrococcales</taxon>
        <taxon>Microbacteriaceae</taxon>
        <taxon>Agrococcus</taxon>
    </lineage>
</organism>